<dbReference type="Pfam" id="PF01497">
    <property type="entry name" value="Peripla_BP_2"/>
    <property type="match status" value="1"/>
</dbReference>
<dbReference type="EMBL" id="JBHRWW010000004">
    <property type="protein sequence ID" value="MFC3688217.1"/>
    <property type="molecule type" value="Genomic_DNA"/>
</dbReference>
<name>A0ABV7WFL0_9MICO</name>
<sequence>MPADRADALTSTSPATAVADRPRRVVSLLPSATEIVHVLGAGDRLVGVTFECDHPATARTDAAVVVGGVDTAGMTPAEIDASVRSRAAAGEDLYTLHEGALRGIDPDLVLTQDLCRVCALPSDVVDEALAHLGCTADVLALDPSSLDDVLGTVLTVGDALGVPEQAAAVVASLRARLAAVAAAVAGRPRPRVAVVEWVDPPFVAGHWVPDLVVAAGGEEVCGLPGARSVTTTWADVVAAAPDVVVVAPCGYHLDAAAEQALVVADALAAAGLPGVPVWAVDADGLVVRPGPRLVDGVEALAGLLHPDILPLDPAAVRRVR</sequence>
<dbReference type="InterPro" id="IPR051030">
    <property type="entry name" value="Vitamin_B12-ABC_binding"/>
</dbReference>
<accession>A0ABV7WFL0</accession>
<dbReference type="Proteomes" id="UP001595685">
    <property type="component" value="Unassembled WGS sequence"/>
</dbReference>
<protein>
    <submittedName>
        <fullName evidence="2">ABC transporter substrate-binding protein</fullName>
    </submittedName>
</protein>
<gene>
    <name evidence="2" type="ORF">ACFOLH_07670</name>
</gene>
<evidence type="ECO:0000313" key="2">
    <source>
        <dbReference type="EMBL" id="MFC3688217.1"/>
    </source>
</evidence>
<reference evidence="3" key="1">
    <citation type="journal article" date="2019" name="Int. J. Syst. Evol. Microbiol.">
        <title>The Global Catalogue of Microorganisms (GCM) 10K type strain sequencing project: providing services to taxonomists for standard genome sequencing and annotation.</title>
        <authorList>
            <consortium name="The Broad Institute Genomics Platform"/>
            <consortium name="The Broad Institute Genome Sequencing Center for Infectious Disease"/>
            <person name="Wu L."/>
            <person name="Ma J."/>
        </authorList>
    </citation>
    <scope>NUCLEOTIDE SEQUENCE [LARGE SCALE GENOMIC DNA]</scope>
    <source>
        <strain evidence="3">NCAIM B.02333</strain>
    </source>
</reference>
<dbReference type="PROSITE" id="PS50983">
    <property type="entry name" value="FE_B12_PBP"/>
    <property type="match status" value="1"/>
</dbReference>
<organism evidence="2 3">
    <name type="scientific">Aquipuribacter hungaricus</name>
    <dbReference type="NCBI Taxonomy" id="545624"/>
    <lineage>
        <taxon>Bacteria</taxon>
        <taxon>Bacillati</taxon>
        <taxon>Actinomycetota</taxon>
        <taxon>Actinomycetes</taxon>
        <taxon>Micrococcales</taxon>
        <taxon>Intrasporangiaceae</taxon>
        <taxon>Aquipuribacter</taxon>
    </lineage>
</organism>
<proteinExistence type="predicted"/>
<dbReference type="PANTHER" id="PTHR42860:SF1">
    <property type="entry name" value="VITAMIN B12-BINDING PROTEIN"/>
    <property type="match status" value="1"/>
</dbReference>
<dbReference type="SUPFAM" id="SSF53807">
    <property type="entry name" value="Helical backbone' metal receptor"/>
    <property type="match status" value="1"/>
</dbReference>
<evidence type="ECO:0000313" key="3">
    <source>
        <dbReference type="Proteomes" id="UP001595685"/>
    </source>
</evidence>
<keyword evidence="3" id="KW-1185">Reference proteome</keyword>
<comment type="caution">
    <text evidence="2">The sequence shown here is derived from an EMBL/GenBank/DDBJ whole genome shotgun (WGS) entry which is preliminary data.</text>
</comment>
<dbReference type="PANTHER" id="PTHR42860">
    <property type="entry name" value="VITAMIN B12-BINDING PROTEIN"/>
    <property type="match status" value="1"/>
</dbReference>
<dbReference type="InterPro" id="IPR002491">
    <property type="entry name" value="ABC_transptr_periplasmic_BD"/>
</dbReference>
<dbReference type="RefSeq" id="WP_340293874.1">
    <property type="nucleotide sequence ID" value="NZ_JBBEOI010000126.1"/>
</dbReference>
<dbReference type="Gene3D" id="3.40.50.1980">
    <property type="entry name" value="Nitrogenase molybdenum iron protein domain"/>
    <property type="match status" value="2"/>
</dbReference>
<feature type="domain" description="Fe/B12 periplasmic-binding" evidence="1">
    <location>
        <begin position="24"/>
        <end position="308"/>
    </location>
</feature>
<evidence type="ECO:0000259" key="1">
    <source>
        <dbReference type="PROSITE" id="PS50983"/>
    </source>
</evidence>